<evidence type="ECO:0000256" key="1">
    <source>
        <dbReference type="SAM" id="MobiDB-lite"/>
    </source>
</evidence>
<sequence length="330" mass="38221">MNRISDNHCQFQLQNIDMNSDGEEFDIPANVCSAASHETRFSLIVRPANPRRQNLRPMIHFLPRLWGMDDSVHGRIIVNNRAQFIFPSREAMDLVIRRGPWSFNEWMIASGIWEENLPLDFPNHILFCIQFRDIPIRFNIYSIVDYIANTLGEVVETDFNLESAATREYARVRISWPLSLPLVFHRRFRFGGHTGIPITFRYERLRNYCFRCRSLCHDVTECEEPEQEVQMNPPGDDENADEYHADMVPRTDPVSMLSHPSPRLTIEASPARLLFEPPRHTEVSISEFISLNGQKISPELLKAVYDSYSQSPSSDAHHRTNGLPLIDPKD</sequence>
<protein>
    <recommendedName>
        <fullName evidence="6">DUF4283 domain-containing protein</fullName>
    </recommendedName>
</protein>
<dbReference type="AlphaFoldDB" id="A0A087FZP8"/>
<dbReference type="PANTHER" id="PTHR31286:SF178">
    <property type="entry name" value="DUF4283 DOMAIN-CONTAINING PROTEIN"/>
    <property type="match status" value="1"/>
</dbReference>
<evidence type="ECO:0000259" key="2">
    <source>
        <dbReference type="Pfam" id="PF14111"/>
    </source>
</evidence>
<dbReference type="EMBL" id="KL982452">
    <property type="protein sequence ID" value="KFK23100.1"/>
    <property type="molecule type" value="Genomic_DNA"/>
</dbReference>
<dbReference type="OrthoDB" id="1029220at2759"/>
<dbReference type="InterPro" id="IPR040256">
    <property type="entry name" value="At4g02000-like"/>
</dbReference>
<feature type="domain" description="DUF4283" evidence="2">
    <location>
        <begin position="39"/>
        <end position="116"/>
    </location>
</feature>
<dbReference type="Pfam" id="PF14392">
    <property type="entry name" value="zf-CCHC_4"/>
    <property type="match status" value="1"/>
</dbReference>
<feature type="region of interest" description="Disordered" evidence="1">
    <location>
        <begin position="307"/>
        <end position="330"/>
    </location>
</feature>
<evidence type="ECO:0000313" key="4">
    <source>
        <dbReference type="EMBL" id="KFK23100.1"/>
    </source>
</evidence>
<dbReference type="Proteomes" id="UP000029120">
    <property type="component" value="Unassembled WGS sequence"/>
</dbReference>
<dbReference type="eggNOG" id="KOG1075">
    <property type="taxonomic scope" value="Eukaryota"/>
</dbReference>
<dbReference type="InterPro" id="IPR025836">
    <property type="entry name" value="Zn_knuckle_CX2CX4HX4C"/>
</dbReference>
<evidence type="ECO:0000313" key="5">
    <source>
        <dbReference type="Proteomes" id="UP000029120"/>
    </source>
</evidence>
<evidence type="ECO:0000259" key="3">
    <source>
        <dbReference type="Pfam" id="PF14392"/>
    </source>
</evidence>
<dbReference type="PANTHER" id="PTHR31286">
    <property type="entry name" value="GLYCINE-RICH CELL WALL STRUCTURAL PROTEIN 1.8-LIKE"/>
    <property type="match status" value="1"/>
</dbReference>
<accession>A0A087FZP8</accession>
<dbReference type="Pfam" id="PF14111">
    <property type="entry name" value="DUF4283"/>
    <property type="match status" value="1"/>
</dbReference>
<name>A0A087FZP8_ARAAL</name>
<dbReference type="Gramene" id="KFK23100">
    <property type="protein sequence ID" value="KFK23100"/>
    <property type="gene ID" value="AALP_AAs49362U000100"/>
</dbReference>
<dbReference type="OMA" id="ITFRYER"/>
<reference evidence="5" key="1">
    <citation type="journal article" date="2015" name="Nat. Plants">
        <title>Genome expansion of Arabis alpina linked with retrotransposition and reduced symmetric DNA methylation.</title>
        <authorList>
            <person name="Willing E.M."/>
            <person name="Rawat V."/>
            <person name="Mandakova T."/>
            <person name="Maumus F."/>
            <person name="James G.V."/>
            <person name="Nordstroem K.J."/>
            <person name="Becker C."/>
            <person name="Warthmann N."/>
            <person name="Chica C."/>
            <person name="Szarzynska B."/>
            <person name="Zytnicki M."/>
            <person name="Albani M.C."/>
            <person name="Kiefer C."/>
            <person name="Bergonzi S."/>
            <person name="Castaings L."/>
            <person name="Mateos J.L."/>
            <person name="Berns M.C."/>
            <person name="Bujdoso N."/>
            <person name="Piofczyk T."/>
            <person name="de Lorenzo L."/>
            <person name="Barrero-Sicilia C."/>
            <person name="Mateos I."/>
            <person name="Piednoel M."/>
            <person name="Hagmann J."/>
            <person name="Chen-Min-Tao R."/>
            <person name="Iglesias-Fernandez R."/>
            <person name="Schuster S.C."/>
            <person name="Alonso-Blanco C."/>
            <person name="Roudier F."/>
            <person name="Carbonero P."/>
            <person name="Paz-Ares J."/>
            <person name="Davis S.J."/>
            <person name="Pecinka A."/>
            <person name="Quesneville H."/>
            <person name="Colot V."/>
            <person name="Lysak M.A."/>
            <person name="Weigel D."/>
            <person name="Coupland G."/>
            <person name="Schneeberger K."/>
        </authorList>
    </citation>
    <scope>NUCLEOTIDE SEQUENCE [LARGE SCALE GENOMIC DNA]</scope>
    <source>
        <strain evidence="5">cv. Pajares</strain>
    </source>
</reference>
<keyword evidence="5" id="KW-1185">Reference proteome</keyword>
<organism evidence="4 5">
    <name type="scientific">Arabis alpina</name>
    <name type="common">Alpine rock-cress</name>
    <dbReference type="NCBI Taxonomy" id="50452"/>
    <lineage>
        <taxon>Eukaryota</taxon>
        <taxon>Viridiplantae</taxon>
        <taxon>Streptophyta</taxon>
        <taxon>Embryophyta</taxon>
        <taxon>Tracheophyta</taxon>
        <taxon>Spermatophyta</taxon>
        <taxon>Magnoliopsida</taxon>
        <taxon>eudicotyledons</taxon>
        <taxon>Gunneridae</taxon>
        <taxon>Pentapetalae</taxon>
        <taxon>rosids</taxon>
        <taxon>malvids</taxon>
        <taxon>Brassicales</taxon>
        <taxon>Brassicaceae</taxon>
        <taxon>Arabideae</taxon>
        <taxon>Arabis</taxon>
    </lineage>
</organism>
<feature type="domain" description="Zinc knuckle CX2CX4HX4C" evidence="3">
    <location>
        <begin position="179"/>
        <end position="223"/>
    </location>
</feature>
<gene>
    <name evidence="4" type="ORF">AALP_AAs49362U000100</name>
</gene>
<dbReference type="InterPro" id="IPR025558">
    <property type="entry name" value="DUF4283"/>
</dbReference>
<proteinExistence type="predicted"/>
<evidence type="ECO:0008006" key="6">
    <source>
        <dbReference type="Google" id="ProtNLM"/>
    </source>
</evidence>